<keyword evidence="4" id="KW-1003">Cell membrane</keyword>
<accession>A0ABQ5U029</accession>
<name>A0ABQ5U029_9PROT</name>
<feature type="transmembrane region" description="Helical" evidence="8">
    <location>
        <begin position="34"/>
        <end position="53"/>
    </location>
</feature>
<evidence type="ECO:0000256" key="2">
    <source>
        <dbReference type="ARBA" id="ARBA00010145"/>
    </source>
</evidence>
<feature type="transmembrane region" description="Helical" evidence="8">
    <location>
        <begin position="6"/>
        <end position="22"/>
    </location>
</feature>
<keyword evidence="5 8" id="KW-0812">Transmembrane</keyword>
<dbReference type="EMBL" id="BSNF01000001">
    <property type="protein sequence ID" value="GLQ05183.1"/>
    <property type="molecule type" value="Genomic_DNA"/>
</dbReference>
<evidence type="ECO:0000256" key="6">
    <source>
        <dbReference type="ARBA" id="ARBA00022989"/>
    </source>
</evidence>
<feature type="transmembrane region" description="Helical" evidence="8">
    <location>
        <begin position="96"/>
        <end position="115"/>
    </location>
</feature>
<proteinExistence type="inferred from homology"/>
<keyword evidence="3" id="KW-0813">Transport</keyword>
<reference evidence="9" key="2">
    <citation type="submission" date="2023-01" db="EMBL/GenBank/DDBJ databases">
        <title>Draft genome sequence of Sneathiella chinensis strain NBRC 103408.</title>
        <authorList>
            <person name="Sun Q."/>
            <person name="Mori K."/>
        </authorList>
    </citation>
    <scope>NUCLEOTIDE SEQUENCE</scope>
    <source>
        <strain evidence="9">NBRC 103408</strain>
    </source>
</reference>
<evidence type="ECO:0000313" key="9">
    <source>
        <dbReference type="EMBL" id="GLQ05183.1"/>
    </source>
</evidence>
<comment type="caution">
    <text evidence="9">The sequence shown here is derived from an EMBL/GenBank/DDBJ whole genome shotgun (WGS) entry which is preliminary data.</text>
</comment>
<evidence type="ECO:0000256" key="1">
    <source>
        <dbReference type="ARBA" id="ARBA00004651"/>
    </source>
</evidence>
<feature type="transmembrane region" description="Helical" evidence="8">
    <location>
        <begin position="199"/>
        <end position="216"/>
    </location>
</feature>
<dbReference type="Pfam" id="PF03547">
    <property type="entry name" value="Mem_trans"/>
    <property type="match status" value="1"/>
</dbReference>
<evidence type="ECO:0000256" key="4">
    <source>
        <dbReference type="ARBA" id="ARBA00022475"/>
    </source>
</evidence>
<feature type="transmembrane region" description="Helical" evidence="8">
    <location>
        <begin position="65"/>
        <end position="84"/>
    </location>
</feature>
<dbReference type="Gene3D" id="1.20.1530.20">
    <property type="match status" value="1"/>
</dbReference>
<dbReference type="Proteomes" id="UP001161409">
    <property type="component" value="Unassembled WGS sequence"/>
</dbReference>
<feature type="transmembrane region" description="Helical" evidence="8">
    <location>
        <begin position="127"/>
        <end position="146"/>
    </location>
</feature>
<evidence type="ECO:0000256" key="7">
    <source>
        <dbReference type="ARBA" id="ARBA00023136"/>
    </source>
</evidence>
<feature type="transmembrane region" description="Helical" evidence="8">
    <location>
        <begin position="228"/>
        <end position="251"/>
    </location>
</feature>
<feature type="transmembrane region" description="Helical" evidence="8">
    <location>
        <begin position="257"/>
        <end position="279"/>
    </location>
</feature>
<dbReference type="PANTHER" id="PTHR36838:SF3">
    <property type="entry name" value="TRANSPORTER AUXIN EFFLUX CARRIER EC FAMILY"/>
    <property type="match status" value="1"/>
</dbReference>
<evidence type="ECO:0000313" key="10">
    <source>
        <dbReference type="Proteomes" id="UP001161409"/>
    </source>
</evidence>
<gene>
    <name evidence="9" type="ORF">GCM10007924_04040</name>
</gene>
<feature type="transmembrane region" description="Helical" evidence="8">
    <location>
        <begin position="167"/>
        <end position="187"/>
    </location>
</feature>
<evidence type="ECO:0000256" key="5">
    <source>
        <dbReference type="ARBA" id="ARBA00022692"/>
    </source>
</evidence>
<comment type="subcellular location">
    <subcellularLocation>
        <location evidence="1">Cell membrane</location>
        <topology evidence="1">Multi-pass membrane protein</topology>
    </subcellularLocation>
</comment>
<keyword evidence="10" id="KW-1185">Reference proteome</keyword>
<sequence length="316" mass="34373">MISVLSVVGPIFALVALGYVSVRLRLFPAEGVSGLISFVNNFATPCLLFQAMLTVDFSTAFNPRYLLSFYIGAFACFFVGFLIARYVFRRRAGESVAVAFSAYFTNTILLGLPIIQRAYGDEALPYLFAIVGFHAPILMSFGMLVMEFARRDGAPMKAALIQSLSKVVRNPLLIGITLGITANLSGIDLPEVVDVATQMMATAVLPAALFGLGGALNQYKLRESWQQALVSSLLKLCLHPAIALVLCHYVFGLPWEMTRVAVLTAAMPSGLNVYIFATFYNRSTDIAANTILQSTVLGVVTISTWLLLLEYLAARL</sequence>
<evidence type="ECO:0000256" key="3">
    <source>
        <dbReference type="ARBA" id="ARBA00022448"/>
    </source>
</evidence>
<keyword evidence="7 8" id="KW-0472">Membrane</keyword>
<comment type="similarity">
    <text evidence="2">Belongs to the auxin efflux carrier (TC 2.A.69) family.</text>
</comment>
<protein>
    <submittedName>
        <fullName evidence="9">Malonate transporter</fullName>
    </submittedName>
</protein>
<dbReference type="RefSeq" id="WP_169559203.1">
    <property type="nucleotide sequence ID" value="NZ_BSNF01000001.1"/>
</dbReference>
<dbReference type="PANTHER" id="PTHR36838">
    <property type="entry name" value="AUXIN EFFLUX CARRIER FAMILY PROTEIN"/>
    <property type="match status" value="1"/>
</dbReference>
<organism evidence="9 10">
    <name type="scientific">Sneathiella chinensis</name>
    <dbReference type="NCBI Taxonomy" id="349750"/>
    <lineage>
        <taxon>Bacteria</taxon>
        <taxon>Pseudomonadati</taxon>
        <taxon>Pseudomonadota</taxon>
        <taxon>Alphaproteobacteria</taxon>
        <taxon>Sneathiellales</taxon>
        <taxon>Sneathiellaceae</taxon>
        <taxon>Sneathiella</taxon>
    </lineage>
</organism>
<feature type="transmembrane region" description="Helical" evidence="8">
    <location>
        <begin position="291"/>
        <end position="314"/>
    </location>
</feature>
<evidence type="ECO:0000256" key="8">
    <source>
        <dbReference type="SAM" id="Phobius"/>
    </source>
</evidence>
<dbReference type="InterPro" id="IPR004776">
    <property type="entry name" value="Mem_transp_PIN-like"/>
</dbReference>
<dbReference type="InterPro" id="IPR038770">
    <property type="entry name" value="Na+/solute_symporter_sf"/>
</dbReference>
<reference evidence="9" key="1">
    <citation type="journal article" date="2014" name="Int. J. Syst. Evol. Microbiol.">
        <title>Complete genome of a new Firmicutes species belonging to the dominant human colonic microbiota ('Ruminococcus bicirculans') reveals two chromosomes and a selective capacity to utilize plant glucans.</title>
        <authorList>
            <consortium name="NISC Comparative Sequencing Program"/>
            <person name="Wegmann U."/>
            <person name="Louis P."/>
            <person name="Goesmann A."/>
            <person name="Henrissat B."/>
            <person name="Duncan S.H."/>
            <person name="Flint H.J."/>
        </authorList>
    </citation>
    <scope>NUCLEOTIDE SEQUENCE</scope>
    <source>
        <strain evidence="9">NBRC 103408</strain>
    </source>
</reference>
<keyword evidence="6 8" id="KW-1133">Transmembrane helix</keyword>